<dbReference type="EMBL" id="CAJVAS010000006">
    <property type="protein sequence ID" value="CAG7616049.1"/>
    <property type="molecule type" value="Genomic_DNA"/>
</dbReference>
<protein>
    <recommendedName>
        <fullName evidence="4">Extracellular solute-binding protein</fullName>
    </recommendedName>
</protein>
<sequence length="440" mass="48221">MNISHMPLAAVTLLVLSAVLPGCTAPGSDAAPKGVPQAAEPEPVTLKVYPALSNYNDENKFNAEIGNDVKAKFPHIRLELLKVEKGKEIQDLVAAGDVPDMILTGSGSMRNLLEPYDLQYDLSDLVKKHAFPLQTVDPVLIDMAKNSLSQQGVWGLPFQVNVLVMFYNRDLLDKFGMPYPKNGMTWDEVYDLAQKMTRTDGGTAYRGLSSYYMGVLLTNNQLSLSPLDLKENKASVNTDGFKKLFSSLGRFYAIAGNEMADTGEPASFDKGFVALSPHTSEKYTQYPSTNNTLHWDMVSFPVFADRPGVGAQPNPFYMTIAKTSKHKDAAFQVMSYLLSEEVQLKWAKQGRIPALKNKQIEQQFGSEQPLLKGKNVSAFFYNALASPPPPRAPGLVNVAAGPYVDAAFSSMVKKGVDVNTALRNAEEQLNQAIAAEKVKQ</sequence>
<dbReference type="Proteomes" id="UP000693672">
    <property type="component" value="Unassembled WGS sequence"/>
</dbReference>
<comment type="caution">
    <text evidence="2">The sequence shown here is derived from an EMBL/GenBank/DDBJ whole genome shotgun (WGS) entry which is preliminary data.</text>
</comment>
<dbReference type="AlphaFoldDB" id="A0A916K0S1"/>
<organism evidence="2 3">
    <name type="scientific">Paenibacillus solanacearum</name>
    <dbReference type="NCBI Taxonomy" id="2048548"/>
    <lineage>
        <taxon>Bacteria</taxon>
        <taxon>Bacillati</taxon>
        <taxon>Bacillota</taxon>
        <taxon>Bacilli</taxon>
        <taxon>Bacillales</taxon>
        <taxon>Paenibacillaceae</taxon>
        <taxon>Paenibacillus</taxon>
    </lineage>
</organism>
<evidence type="ECO:0000313" key="3">
    <source>
        <dbReference type="Proteomes" id="UP000693672"/>
    </source>
</evidence>
<reference evidence="2" key="1">
    <citation type="submission" date="2021-06" db="EMBL/GenBank/DDBJ databases">
        <authorList>
            <person name="Criscuolo A."/>
        </authorList>
    </citation>
    <scope>NUCLEOTIDE SEQUENCE</scope>
    <source>
        <strain evidence="2">CIP111600</strain>
    </source>
</reference>
<dbReference type="PANTHER" id="PTHR43649:SF12">
    <property type="entry name" value="DIACETYLCHITOBIOSE BINDING PROTEIN DASA"/>
    <property type="match status" value="1"/>
</dbReference>
<dbReference type="InterPro" id="IPR006059">
    <property type="entry name" value="SBP"/>
</dbReference>
<dbReference type="InterPro" id="IPR050490">
    <property type="entry name" value="Bact_solute-bd_prot1"/>
</dbReference>
<dbReference type="PANTHER" id="PTHR43649">
    <property type="entry name" value="ARABINOSE-BINDING PROTEIN-RELATED"/>
    <property type="match status" value="1"/>
</dbReference>
<proteinExistence type="predicted"/>
<feature type="chain" id="PRO_5038843840" description="Extracellular solute-binding protein" evidence="1">
    <location>
        <begin position="31"/>
        <end position="440"/>
    </location>
</feature>
<gene>
    <name evidence="2" type="ORF">PAESOLCIP111_01858</name>
</gene>
<dbReference type="Pfam" id="PF01547">
    <property type="entry name" value="SBP_bac_1"/>
    <property type="match status" value="1"/>
</dbReference>
<evidence type="ECO:0000256" key="1">
    <source>
        <dbReference type="SAM" id="SignalP"/>
    </source>
</evidence>
<keyword evidence="3" id="KW-1185">Reference proteome</keyword>
<name>A0A916K0S1_9BACL</name>
<evidence type="ECO:0000313" key="2">
    <source>
        <dbReference type="EMBL" id="CAG7616049.1"/>
    </source>
</evidence>
<keyword evidence="1" id="KW-0732">Signal</keyword>
<evidence type="ECO:0008006" key="4">
    <source>
        <dbReference type="Google" id="ProtNLM"/>
    </source>
</evidence>
<dbReference type="RefSeq" id="WP_218091653.1">
    <property type="nucleotide sequence ID" value="NZ_CAJVAS010000006.1"/>
</dbReference>
<feature type="signal peptide" evidence="1">
    <location>
        <begin position="1"/>
        <end position="30"/>
    </location>
</feature>
<accession>A0A916K0S1</accession>